<dbReference type="AlphaFoldDB" id="A0A1B3B7L0"/>
<sequence length="138" mass="15625" precursor="true">MKIKEIIFITLCGLTLAANAQEINCDEVYTTRDMNHCASAELDSAERIMGQYLEAGKKRYSNDEIVLKSITEAQGAWLAYRKAHCGSVHDVWREGTIRSVMSISCSTELTKKRTHEIWDTYLTYMDSTSPILPEPSLD</sequence>
<accession>A0A1B3B7L0</accession>
<evidence type="ECO:0000313" key="4">
    <source>
        <dbReference type="Proteomes" id="UP000094147"/>
    </source>
</evidence>
<dbReference type="Gene3D" id="1.20.1270.180">
    <property type="match status" value="1"/>
</dbReference>
<keyword evidence="1" id="KW-0732">Signal</keyword>
<keyword evidence="4" id="KW-1185">Reference proteome</keyword>
<feature type="chain" id="PRO_5008543956" description="Lysozyme inhibitor LprI-like N-terminal domain-containing protein" evidence="1">
    <location>
        <begin position="21"/>
        <end position="138"/>
    </location>
</feature>
<dbReference type="Proteomes" id="UP000094147">
    <property type="component" value="Chromosome"/>
</dbReference>
<dbReference type="EMBL" id="CP012418">
    <property type="protein sequence ID" value="AOE48780.1"/>
    <property type="molecule type" value="Genomic_DNA"/>
</dbReference>
<protein>
    <recommendedName>
        <fullName evidence="2">Lysozyme inhibitor LprI-like N-terminal domain-containing protein</fullName>
    </recommendedName>
</protein>
<dbReference type="KEGG" id="ksd:KS2013_48"/>
<organism evidence="3 4">
    <name type="scientific">Kangiella sediminilitoris</name>
    <dbReference type="NCBI Taxonomy" id="1144748"/>
    <lineage>
        <taxon>Bacteria</taxon>
        <taxon>Pseudomonadati</taxon>
        <taxon>Pseudomonadota</taxon>
        <taxon>Gammaproteobacteria</taxon>
        <taxon>Kangiellales</taxon>
        <taxon>Kangiellaceae</taxon>
        <taxon>Kangiella</taxon>
    </lineage>
</organism>
<evidence type="ECO:0000313" key="3">
    <source>
        <dbReference type="EMBL" id="AOE48780.1"/>
    </source>
</evidence>
<feature type="domain" description="Lysozyme inhibitor LprI-like N-terminal" evidence="2">
    <location>
        <begin position="28"/>
        <end position="116"/>
    </location>
</feature>
<evidence type="ECO:0000259" key="2">
    <source>
        <dbReference type="Pfam" id="PF07007"/>
    </source>
</evidence>
<reference evidence="4" key="1">
    <citation type="submission" date="2015-08" db="EMBL/GenBank/DDBJ databases">
        <authorList>
            <person name="Kim K.M."/>
        </authorList>
    </citation>
    <scope>NUCLEOTIDE SEQUENCE [LARGE SCALE GENOMIC DNA]</scope>
    <source>
        <strain evidence="4">KCTC 23892</strain>
    </source>
</reference>
<dbReference type="STRING" id="1144748.KS2013_48"/>
<dbReference type="RefSeq" id="WP_083217738.1">
    <property type="nucleotide sequence ID" value="NZ_CP012418.1"/>
</dbReference>
<dbReference type="OrthoDB" id="7340239at2"/>
<name>A0A1B3B7L0_9GAMM</name>
<dbReference type="Pfam" id="PF07007">
    <property type="entry name" value="LprI"/>
    <property type="match status" value="1"/>
</dbReference>
<dbReference type="InterPro" id="IPR009739">
    <property type="entry name" value="LprI-like_N"/>
</dbReference>
<proteinExistence type="predicted"/>
<feature type="signal peptide" evidence="1">
    <location>
        <begin position="1"/>
        <end position="20"/>
    </location>
</feature>
<gene>
    <name evidence="3" type="ORF">KS2013_48</name>
</gene>
<evidence type="ECO:0000256" key="1">
    <source>
        <dbReference type="SAM" id="SignalP"/>
    </source>
</evidence>